<evidence type="ECO:0000313" key="2">
    <source>
        <dbReference type="Proteomes" id="UP001295444"/>
    </source>
</evidence>
<evidence type="ECO:0000313" key="1">
    <source>
        <dbReference type="EMBL" id="CAH2306596.1"/>
    </source>
</evidence>
<name>A0AAD1WI84_PELCU</name>
<reference evidence="1" key="1">
    <citation type="submission" date="2022-03" db="EMBL/GenBank/DDBJ databases">
        <authorList>
            <person name="Alioto T."/>
            <person name="Alioto T."/>
            <person name="Gomez Garrido J."/>
        </authorList>
    </citation>
    <scope>NUCLEOTIDE SEQUENCE</scope>
</reference>
<feature type="non-terminal residue" evidence="1">
    <location>
        <position position="1"/>
    </location>
</feature>
<dbReference type="EMBL" id="OW240918">
    <property type="protein sequence ID" value="CAH2306596.1"/>
    <property type="molecule type" value="Genomic_DNA"/>
</dbReference>
<dbReference type="Proteomes" id="UP001295444">
    <property type="component" value="Chromosome 07"/>
</dbReference>
<organism evidence="1 2">
    <name type="scientific">Pelobates cultripes</name>
    <name type="common">Western spadefoot toad</name>
    <dbReference type="NCBI Taxonomy" id="61616"/>
    <lineage>
        <taxon>Eukaryota</taxon>
        <taxon>Metazoa</taxon>
        <taxon>Chordata</taxon>
        <taxon>Craniata</taxon>
        <taxon>Vertebrata</taxon>
        <taxon>Euteleostomi</taxon>
        <taxon>Amphibia</taxon>
        <taxon>Batrachia</taxon>
        <taxon>Anura</taxon>
        <taxon>Pelobatoidea</taxon>
        <taxon>Pelobatidae</taxon>
        <taxon>Pelobates</taxon>
    </lineage>
</organism>
<dbReference type="AlphaFoldDB" id="A0AAD1WI84"/>
<accession>A0AAD1WI84</accession>
<proteinExistence type="predicted"/>
<feature type="non-terminal residue" evidence="1">
    <location>
        <position position="60"/>
    </location>
</feature>
<gene>
    <name evidence="1" type="ORF">PECUL_23A003857</name>
</gene>
<sequence length="60" mass="6664">LLAAAYHVFPVGCAPPLTAYIRGLRLLPALHRMTLPFDSDFNWKYLSKSPISIHVVAVSK</sequence>
<protein>
    <submittedName>
        <fullName evidence="1">Uncharacterized protein</fullName>
    </submittedName>
</protein>
<keyword evidence="2" id="KW-1185">Reference proteome</keyword>